<evidence type="ECO:0000313" key="2">
    <source>
        <dbReference type="EMBL" id="KAK8743129.1"/>
    </source>
</evidence>
<accession>A0AAW0XYU5</accession>
<evidence type="ECO:0000313" key="3">
    <source>
        <dbReference type="Proteomes" id="UP001445076"/>
    </source>
</evidence>
<proteinExistence type="predicted"/>
<organism evidence="2 3">
    <name type="scientific">Cherax quadricarinatus</name>
    <name type="common">Australian red claw crayfish</name>
    <dbReference type="NCBI Taxonomy" id="27406"/>
    <lineage>
        <taxon>Eukaryota</taxon>
        <taxon>Metazoa</taxon>
        <taxon>Ecdysozoa</taxon>
        <taxon>Arthropoda</taxon>
        <taxon>Crustacea</taxon>
        <taxon>Multicrustacea</taxon>
        <taxon>Malacostraca</taxon>
        <taxon>Eumalacostraca</taxon>
        <taxon>Eucarida</taxon>
        <taxon>Decapoda</taxon>
        <taxon>Pleocyemata</taxon>
        <taxon>Astacidea</taxon>
        <taxon>Parastacoidea</taxon>
        <taxon>Parastacidae</taxon>
        <taxon>Cherax</taxon>
    </lineage>
</organism>
<keyword evidence="3" id="KW-1185">Reference proteome</keyword>
<dbReference type="AlphaFoldDB" id="A0AAW0XYU5"/>
<comment type="caution">
    <text evidence="2">The sequence shown here is derived from an EMBL/GenBank/DDBJ whole genome shotgun (WGS) entry which is preliminary data.</text>
</comment>
<protein>
    <submittedName>
        <fullName evidence="2">Uncharacterized protein</fullName>
    </submittedName>
</protein>
<gene>
    <name evidence="2" type="ORF">OTU49_001545</name>
</gene>
<sequence length="137" mass="14873">ICSLYDLQPVEDGISSSDIEEPMKKEPDLDNDETQSLPSCQSDDLVVDLSTLTAQSDDSVEVTAAAGDEQTSDLEAHPDGQSEKEGKTPDVRVKPADGVKTAEGVKADVDVPEKEIIFEREVINLTESEQEERSHSV</sequence>
<dbReference type="EMBL" id="JARKIK010000026">
    <property type="protein sequence ID" value="KAK8743129.1"/>
    <property type="molecule type" value="Genomic_DNA"/>
</dbReference>
<feature type="non-terminal residue" evidence="2">
    <location>
        <position position="1"/>
    </location>
</feature>
<reference evidence="2 3" key="1">
    <citation type="journal article" date="2024" name="BMC Genomics">
        <title>Genome assembly of redclaw crayfish (Cherax quadricarinatus) provides insights into its immune adaptation and hypoxia tolerance.</title>
        <authorList>
            <person name="Liu Z."/>
            <person name="Zheng J."/>
            <person name="Li H."/>
            <person name="Fang K."/>
            <person name="Wang S."/>
            <person name="He J."/>
            <person name="Zhou D."/>
            <person name="Weng S."/>
            <person name="Chi M."/>
            <person name="Gu Z."/>
            <person name="He J."/>
            <person name="Li F."/>
            <person name="Wang M."/>
        </authorList>
    </citation>
    <scope>NUCLEOTIDE SEQUENCE [LARGE SCALE GENOMIC DNA]</scope>
    <source>
        <strain evidence="2">ZL_2023a</strain>
    </source>
</reference>
<evidence type="ECO:0000256" key="1">
    <source>
        <dbReference type="SAM" id="MobiDB-lite"/>
    </source>
</evidence>
<dbReference type="Proteomes" id="UP001445076">
    <property type="component" value="Unassembled WGS sequence"/>
</dbReference>
<name>A0AAW0XYU5_CHEQU</name>
<feature type="region of interest" description="Disordered" evidence="1">
    <location>
        <begin position="53"/>
        <end position="99"/>
    </location>
</feature>
<feature type="compositionally biased region" description="Basic and acidic residues" evidence="1">
    <location>
        <begin position="74"/>
        <end position="97"/>
    </location>
</feature>
<feature type="region of interest" description="Disordered" evidence="1">
    <location>
        <begin position="1"/>
        <end position="41"/>
    </location>
</feature>